<keyword evidence="2" id="KW-1185">Reference proteome</keyword>
<gene>
    <name evidence="1" type="ORF">GCM10009751_32890</name>
</gene>
<reference evidence="1 2" key="1">
    <citation type="journal article" date="2019" name="Int. J. Syst. Evol. Microbiol.">
        <title>The Global Catalogue of Microorganisms (GCM) 10K type strain sequencing project: providing services to taxonomists for standard genome sequencing and annotation.</title>
        <authorList>
            <consortium name="The Broad Institute Genomics Platform"/>
            <consortium name="The Broad Institute Genome Sequencing Center for Infectious Disease"/>
            <person name="Wu L."/>
            <person name="Ma J."/>
        </authorList>
    </citation>
    <scope>NUCLEOTIDE SEQUENCE [LARGE SCALE GENOMIC DNA]</scope>
    <source>
        <strain evidence="1 2">JCM 14326</strain>
    </source>
</reference>
<proteinExistence type="predicted"/>
<dbReference type="RefSeq" id="WP_344105000.1">
    <property type="nucleotide sequence ID" value="NZ_BAAANL010000007.1"/>
</dbReference>
<dbReference type="EMBL" id="BAAANL010000007">
    <property type="protein sequence ID" value="GAA1871163.1"/>
    <property type="molecule type" value="Genomic_DNA"/>
</dbReference>
<name>A0ABN2NIT6_9MICO</name>
<sequence>MVRIVEFVPPESIRLGELSPQEAERAAIQTADEMIERLGGLRPVGVNAMALSQGLDPEVWVQWTRACCDKRRVIEDFEEPVVSDLDVTALQLPARMQGIHLESTLRTVRLQGADHVAE</sequence>
<evidence type="ECO:0000313" key="2">
    <source>
        <dbReference type="Proteomes" id="UP001501094"/>
    </source>
</evidence>
<dbReference type="Proteomes" id="UP001501094">
    <property type="component" value="Unassembled WGS sequence"/>
</dbReference>
<protein>
    <submittedName>
        <fullName evidence="1">Uncharacterized protein</fullName>
    </submittedName>
</protein>
<evidence type="ECO:0000313" key="1">
    <source>
        <dbReference type="EMBL" id="GAA1871163.1"/>
    </source>
</evidence>
<accession>A0ABN2NIT6</accession>
<comment type="caution">
    <text evidence="1">The sequence shown here is derived from an EMBL/GenBank/DDBJ whole genome shotgun (WGS) entry which is preliminary data.</text>
</comment>
<organism evidence="1 2">
    <name type="scientific">Myceligenerans crystallogenes</name>
    <dbReference type="NCBI Taxonomy" id="316335"/>
    <lineage>
        <taxon>Bacteria</taxon>
        <taxon>Bacillati</taxon>
        <taxon>Actinomycetota</taxon>
        <taxon>Actinomycetes</taxon>
        <taxon>Micrococcales</taxon>
        <taxon>Promicromonosporaceae</taxon>
        <taxon>Myceligenerans</taxon>
    </lineage>
</organism>